<keyword evidence="2" id="KW-1185">Reference proteome</keyword>
<dbReference type="AlphaFoldDB" id="R0JMX5"/>
<organism evidence="1 2">
    <name type="scientific">Anas platyrhynchos</name>
    <name type="common">Mallard</name>
    <name type="synonym">Anas boschas</name>
    <dbReference type="NCBI Taxonomy" id="8839"/>
    <lineage>
        <taxon>Eukaryota</taxon>
        <taxon>Metazoa</taxon>
        <taxon>Chordata</taxon>
        <taxon>Craniata</taxon>
        <taxon>Vertebrata</taxon>
        <taxon>Euteleostomi</taxon>
        <taxon>Archelosauria</taxon>
        <taxon>Archosauria</taxon>
        <taxon>Dinosauria</taxon>
        <taxon>Saurischia</taxon>
        <taxon>Theropoda</taxon>
        <taxon>Coelurosauria</taxon>
        <taxon>Aves</taxon>
        <taxon>Neognathae</taxon>
        <taxon>Galloanserae</taxon>
        <taxon>Anseriformes</taxon>
        <taxon>Anatidae</taxon>
        <taxon>Anatinae</taxon>
        <taxon>Anas</taxon>
    </lineage>
</organism>
<dbReference type="EMBL" id="KB743487">
    <property type="protein sequence ID" value="EOA98476.1"/>
    <property type="molecule type" value="Genomic_DNA"/>
</dbReference>
<accession>R0JMX5</accession>
<name>R0JMX5_ANAPL</name>
<protein>
    <submittedName>
        <fullName evidence="1">Uncharacterized protein</fullName>
    </submittedName>
</protein>
<evidence type="ECO:0000313" key="2">
    <source>
        <dbReference type="Proteomes" id="UP000296049"/>
    </source>
</evidence>
<dbReference type="Proteomes" id="UP000296049">
    <property type="component" value="Unassembled WGS sequence"/>
</dbReference>
<reference evidence="2" key="1">
    <citation type="journal article" date="2013" name="Nat. Genet.">
        <title>The duck genome and transcriptome provide insight into an avian influenza virus reservoir species.</title>
        <authorList>
            <person name="Huang Y."/>
            <person name="Li Y."/>
            <person name="Burt D.W."/>
            <person name="Chen H."/>
            <person name="Zhang Y."/>
            <person name="Qian W."/>
            <person name="Kim H."/>
            <person name="Gan S."/>
            <person name="Zhao Y."/>
            <person name="Li J."/>
            <person name="Yi K."/>
            <person name="Feng H."/>
            <person name="Zhu P."/>
            <person name="Li B."/>
            <person name="Liu Q."/>
            <person name="Fairley S."/>
            <person name="Magor K.E."/>
            <person name="Du Z."/>
            <person name="Hu X."/>
            <person name="Goodman L."/>
            <person name="Tafer H."/>
            <person name="Vignal A."/>
            <person name="Lee T."/>
            <person name="Kim K.W."/>
            <person name="Sheng Z."/>
            <person name="An Y."/>
            <person name="Searle S."/>
            <person name="Herrero J."/>
            <person name="Groenen M.A."/>
            <person name="Crooijmans R.P."/>
            <person name="Faraut T."/>
            <person name="Cai Q."/>
            <person name="Webster R.G."/>
            <person name="Aldridge J.R."/>
            <person name="Warren W.C."/>
            <person name="Bartschat S."/>
            <person name="Kehr S."/>
            <person name="Marz M."/>
            <person name="Stadler P.F."/>
            <person name="Smith J."/>
            <person name="Kraus R.H."/>
            <person name="Zhao Y."/>
            <person name="Ren L."/>
            <person name="Fei J."/>
            <person name="Morisson M."/>
            <person name="Kaiser P."/>
            <person name="Griffin D.K."/>
            <person name="Rao M."/>
            <person name="Pitel F."/>
            <person name="Wang J."/>
            <person name="Li N."/>
        </authorList>
    </citation>
    <scope>NUCLEOTIDE SEQUENCE [LARGE SCALE GENOMIC DNA]</scope>
</reference>
<evidence type="ECO:0000313" key="1">
    <source>
        <dbReference type="EMBL" id="EOA98476.1"/>
    </source>
</evidence>
<sequence length="176" mass="19036">MGIQLDFMITSEYCKAAEKIEKEPREGRTLELETIRYPVQIEVSLYLCDTFTPSRGMIRIFTCRLYPPLTRLRGKIAWARPSQAAEPSGRRPPDTGPALGAVGGCVLQGGDARFLPVFSAPFGAISLQLSLACLDLLAEDTVSVGGLRGSALQPGGAVAWWPGQLSPERPFLEGTV</sequence>
<proteinExistence type="predicted"/>
<gene>
    <name evidence="1" type="ORF">Anapl_12323</name>
</gene>